<keyword evidence="4 6" id="KW-0472">Membrane</keyword>
<gene>
    <name evidence="8" type="ORF">NS220_08360</name>
</gene>
<dbReference type="RefSeq" id="WP_058623610.1">
    <property type="nucleotide sequence ID" value="NZ_LDRT01000049.1"/>
</dbReference>
<evidence type="ECO:0000256" key="4">
    <source>
        <dbReference type="ARBA" id="ARBA00023136"/>
    </source>
</evidence>
<keyword evidence="3 6" id="KW-1133">Transmembrane helix</keyword>
<dbReference type="PANTHER" id="PTHR43229">
    <property type="entry name" value="NODULATION PROTEIN J"/>
    <property type="match status" value="1"/>
</dbReference>
<evidence type="ECO:0000313" key="9">
    <source>
        <dbReference type="Proteomes" id="UP000075025"/>
    </source>
</evidence>
<evidence type="ECO:0000313" key="8">
    <source>
        <dbReference type="EMBL" id="KTR94665.1"/>
    </source>
</evidence>
<keyword evidence="6" id="KW-0813">Transport</keyword>
<evidence type="ECO:0000256" key="1">
    <source>
        <dbReference type="ARBA" id="ARBA00004141"/>
    </source>
</evidence>
<evidence type="ECO:0000256" key="2">
    <source>
        <dbReference type="ARBA" id="ARBA00022692"/>
    </source>
</evidence>
<dbReference type="GO" id="GO:0043190">
    <property type="term" value="C:ATP-binding cassette (ABC) transporter complex"/>
    <property type="evidence" value="ECO:0007669"/>
    <property type="project" value="InterPro"/>
</dbReference>
<protein>
    <recommendedName>
        <fullName evidence="6">Transport permease protein</fullName>
    </recommendedName>
</protein>
<dbReference type="PATRIC" id="fig|2033.6.peg.2681"/>
<feature type="transmembrane region" description="Helical" evidence="6">
    <location>
        <begin position="220"/>
        <end position="241"/>
    </location>
</feature>
<feature type="transmembrane region" description="Helical" evidence="6">
    <location>
        <begin position="166"/>
        <end position="185"/>
    </location>
</feature>
<dbReference type="Proteomes" id="UP000075025">
    <property type="component" value="Unassembled WGS sequence"/>
</dbReference>
<dbReference type="EMBL" id="LDRT01000049">
    <property type="protein sequence ID" value="KTR94665.1"/>
    <property type="molecule type" value="Genomic_DNA"/>
</dbReference>
<comment type="subcellular location">
    <subcellularLocation>
        <location evidence="6">Cell membrane</location>
        <topology evidence="6">Multi-pass membrane protein</topology>
    </subcellularLocation>
    <subcellularLocation>
        <location evidence="1">Membrane</location>
        <topology evidence="1">Multi-pass membrane protein</topology>
    </subcellularLocation>
</comment>
<feature type="transmembrane region" description="Helical" evidence="6">
    <location>
        <begin position="135"/>
        <end position="159"/>
    </location>
</feature>
<dbReference type="OrthoDB" id="63188at2"/>
<dbReference type="PRINTS" id="PR00164">
    <property type="entry name" value="ABC2TRNSPORT"/>
</dbReference>
<sequence length="248" mass="25936">MTTATTTLSRVMFTADLRDFATLFFTFVFPAGLLVGLVLGMGQIPSPHGGNSVNEISANVVAFGIAFVAVFAGAQHISAWRENGMLNVLRSAPVGSGHVLAAQAAVGAVLAIVQAVFLIVIAVTPWLGMQLVPTAPLGVLGVALGYFFFFGLGVILANLVPSMTAVTMLSLIVVIGLGLVGGAMMPVEYMPTWVQDVAPYTPVFHIREVLTFLLVGVGDWGQVGISSAYLLVIGAGLFLVARKTMRLS</sequence>
<dbReference type="GO" id="GO:0046677">
    <property type="term" value="P:response to antibiotic"/>
    <property type="evidence" value="ECO:0007669"/>
    <property type="project" value="UniProtKB-KW"/>
</dbReference>
<dbReference type="Pfam" id="PF12698">
    <property type="entry name" value="ABC2_membrane_3"/>
    <property type="match status" value="1"/>
</dbReference>
<feature type="transmembrane region" description="Helical" evidence="6">
    <location>
        <begin position="56"/>
        <end position="78"/>
    </location>
</feature>
<dbReference type="PIRSF" id="PIRSF006648">
    <property type="entry name" value="DrrB"/>
    <property type="match status" value="1"/>
</dbReference>
<dbReference type="PANTHER" id="PTHR43229:SF3">
    <property type="entry name" value="ABC-TYPE MULTIDRUG TRANSPORT SYSTEM, PERMEASE COMPONENT"/>
    <property type="match status" value="1"/>
</dbReference>
<dbReference type="InterPro" id="IPR047817">
    <property type="entry name" value="ABC2_TM_bact-type"/>
</dbReference>
<keyword evidence="6" id="KW-1003">Cell membrane</keyword>
<dbReference type="InterPro" id="IPR000412">
    <property type="entry name" value="ABC_2_transport"/>
</dbReference>
<proteinExistence type="inferred from homology"/>
<keyword evidence="5" id="KW-0046">Antibiotic resistance</keyword>
<accession>A0A147EXV2</accession>
<feature type="transmembrane region" description="Helical" evidence="6">
    <location>
        <begin position="99"/>
        <end position="123"/>
    </location>
</feature>
<evidence type="ECO:0000259" key="7">
    <source>
        <dbReference type="PROSITE" id="PS51012"/>
    </source>
</evidence>
<dbReference type="AlphaFoldDB" id="A0A147EXV2"/>
<dbReference type="InterPro" id="IPR051784">
    <property type="entry name" value="Nod_factor_ABC_transporter"/>
</dbReference>
<feature type="domain" description="ABC transmembrane type-2" evidence="7">
    <location>
        <begin position="21"/>
        <end position="248"/>
    </location>
</feature>
<evidence type="ECO:0000256" key="6">
    <source>
        <dbReference type="RuleBase" id="RU361157"/>
    </source>
</evidence>
<keyword evidence="2 6" id="KW-0812">Transmembrane</keyword>
<feature type="transmembrane region" description="Helical" evidence="6">
    <location>
        <begin position="20"/>
        <end position="44"/>
    </location>
</feature>
<comment type="caution">
    <text evidence="8">The sequence shown here is derived from an EMBL/GenBank/DDBJ whole genome shotgun (WGS) entry which is preliminary data.</text>
</comment>
<dbReference type="InterPro" id="IPR013525">
    <property type="entry name" value="ABC2_TM"/>
</dbReference>
<dbReference type="PROSITE" id="PS51012">
    <property type="entry name" value="ABC_TM2"/>
    <property type="match status" value="1"/>
</dbReference>
<reference evidence="8 9" key="1">
    <citation type="journal article" date="2016" name="Front. Microbiol.">
        <title>Genomic Resource of Rice Seed Associated Bacteria.</title>
        <authorList>
            <person name="Midha S."/>
            <person name="Bansal K."/>
            <person name="Sharma S."/>
            <person name="Kumar N."/>
            <person name="Patil P.P."/>
            <person name="Chaudhry V."/>
            <person name="Patil P.B."/>
        </authorList>
    </citation>
    <scope>NUCLEOTIDE SEQUENCE [LARGE SCALE GENOMIC DNA]</scope>
    <source>
        <strain evidence="8 9">NS220</strain>
    </source>
</reference>
<evidence type="ECO:0000256" key="3">
    <source>
        <dbReference type="ARBA" id="ARBA00022989"/>
    </source>
</evidence>
<evidence type="ECO:0000256" key="5">
    <source>
        <dbReference type="ARBA" id="ARBA00023251"/>
    </source>
</evidence>
<organism evidence="8 9">
    <name type="scientific">Microbacterium testaceum</name>
    <name type="common">Aureobacterium testaceum</name>
    <name type="synonym">Brevibacterium testaceum</name>
    <dbReference type="NCBI Taxonomy" id="2033"/>
    <lineage>
        <taxon>Bacteria</taxon>
        <taxon>Bacillati</taxon>
        <taxon>Actinomycetota</taxon>
        <taxon>Actinomycetes</taxon>
        <taxon>Micrococcales</taxon>
        <taxon>Microbacteriaceae</taxon>
        <taxon>Microbacterium</taxon>
    </lineage>
</organism>
<comment type="similarity">
    <text evidence="6">Belongs to the ABC-2 integral membrane protein family.</text>
</comment>
<dbReference type="GO" id="GO:0140359">
    <property type="term" value="F:ABC-type transporter activity"/>
    <property type="evidence" value="ECO:0007669"/>
    <property type="project" value="InterPro"/>
</dbReference>
<name>A0A147EXV2_MICTE</name>